<sequence length="1166" mass="122703">MEPGTIDNLSILYQSSNFIVVNKHWDLRIDSKMWYETLTLQSQLKHRFPELADPDTYYGFRFCHQLDFSTSGALCVALNKAAAGSAYRCFKERLVTKAYLALVRGHVSQSRMMIRYAIGKNTTEGMTHMMCVEGTEGCENPKPCQSELVVLEHGSYSGDPVTKVLLQPLTGRTHQLRVHCSAIGHPIVGDFTYSHKQDSNPYRMMLHAYYLRIPTGKELIEVCAPDPFVTTMDSNWVPQHVTQRLEDVIQELKDKGMQKEDEEERQEAAGEEEAGGEGRREETEEQRARCVSTDLLKATAPVCELELATIPASDPDILEKLKLCPALTGAQRDALNALLLSGATAYGDPSSWDLQTLQDLGPLVLALNQTMLGLVGKAAREDFRSSIAAAYLSQGRSQRGKSLILLRALAAASAAARPRLKHSSGRCESKLVTASNIEDIPYISAEELDLCLSSEVLIENLEAVLELPVTTESLRVLKKKVDEVYPSGIPEEQLRHLGQLSHLYTEQEISQWPVTSNDTLTALLSSSGELWEDSQVQQLFKRYLALGGSWTGPLLQEIGGEFLCKLQEEQIQQIPSGAIGTAGQLNISSCSQTKKELLYGKAREAFASLASTPGPYYCRIRPYLGGAPAEDLKDLANAGVTNMDQDTFLALNPQEFQKLSVTDVKNLLGKNLPELKKAEHEPWVVSWVQRQFQRELDSVLGIGLEGGLPDPTGTSPATATSSVTTPTTVTSMVTATTPVPTTPTTATSSVTTPTTATFSVTATIPVPTTPVTATSTVTATTPVPTTPASVTSIATVPTSPHPVTSANVTSVPTTLPTVPVTSASATTLPPIPSATSASGTSMATNPVPTTLLTVPTTSAISSHLTPQPSTVPPRTPTLSTLSPSDTPTHTACPPVPPATGPVPTATPAPCSTHQAVTRDRATSPAVTSPAVPSPATSSPSATPVPAVTSGAITSTGVGTNLAGTTHSTVPNPTSPPTVTTVPKPSSPPTVTTVPCPSSTLTITTVPSSAPTVTPVSHSSSAATATHSTVTPIPNSTSAPTVTSVPNPTSSPIATHSTATTVSNSTSPTVTSVPKPSSSPSVPPISQSPPAPGPSTVPAPSPSPIPSSTVPTPAVPCQPGSPPAPPSTSPSPGNVPESPAPSPNGYINLQPPEPGELGLLGLGKAWE</sequence>
<gene>
    <name evidence="9" type="ORF">HGM15179_011186</name>
</gene>
<evidence type="ECO:0000256" key="1">
    <source>
        <dbReference type="ARBA" id="ARBA00004370"/>
    </source>
</evidence>
<dbReference type="Gene3D" id="3.30.2350.10">
    <property type="entry name" value="Pseudouridine synthase"/>
    <property type="match status" value="1"/>
</dbReference>
<accession>A0A8K1LJ98</accession>
<dbReference type="Gene3D" id="1.20.970.40">
    <property type="match status" value="1"/>
</dbReference>
<dbReference type="InterPro" id="IPR026664">
    <property type="entry name" value="Stereocilin-rel"/>
</dbReference>
<dbReference type="Pfam" id="PF00849">
    <property type="entry name" value="PseudoU_synth_2"/>
    <property type="match status" value="1"/>
</dbReference>
<feature type="compositionally biased region" description="Low complexity" evidence="7">
    <location>
        <begin position="1154"/>
        <end position="1166"/>
    </location>
</feature>
<dbReference type="PANTHER" id="PTHR23412">
    <property type="entry name" value="STEREOCILIN RELATED"/>
    <property type="match status" value="1"/>
</dbReference>
<feature type="domain" description="Pseudouridine synthase RsuA/RluA-like" evidence="8">
    <location>
        <begin position="18"/>
        <end position="182"/>
    </location>
</feature>
<comment type="similarity">
    <text evidence="2">Belongs to the mesothelin family.</text>
</comment>
<dbReference type="EMBL" id="SWJQ01000345">
    <property type="protein sequence ID" value="TRZ15917.1"/>
    <property type="molecule type" value="Genomic_DNA"/>
</dbReference>
<dbReference type="GO" id="GO:0007160">
    <property type="term" value="P:cell-matrix adhesion"/>
    <property type="evidence" value="ECO:0007669"/>
    <property type="project" value="TreeGrafter"/>
</dbReference>
<feature type="compositionally biased region" description="Pro residues" evidence="7">
    <location>
        <begin position="1112"/>
        <end position="1128"/>
    </location>
</feature>
<organism evidence="9 10">
    <name type="scientific">Zosterops borbonicus</name>
    <dbReference type="NCBI Taxonomy" id="364589"/>
    <lineage>
        <taxon>Eukaryota</taxon>
        <taxon>Metazoa</taxon>
        <taxon>Chordata</taxon>
        <taxon>Craniata</taxon>
        <taxon>Vertebrata</taxon>
        <taxon>Euteleostomi</taxon>
        <taxon>Archelosauria</taxon>
        <taxon>Archosauria</taxon>
        <taxon>Dinosauria</taxon>
        <taxon>Saurischia</taxon>
        <taxon>Theropoda</taxon>
        <taxon>Coelurosauria</taxon>
        <taxon>Aves</taxon>
        <taxon>Neognathae</taxon>
        <taxon>Neoaves</taxon>
        <taxon>Telluraves</taxon>
        <taxon>Australaves</taxon>
        <taxon>Passeriformes</taxon>
        <taxon>Sylvioidea</taxon>
        <taxon>Zosteropidae</taxon>
        <taxon>Zosterops</taxon>
    </lineage>
</organism>
<reference evidence="9" key="1">
    <citation type="submission" date="2019-04" db="EMBL/GenBank/DDBJ databases">
        <title>Genome assembly of Zosterops borbonicus 15179.</title>
        <authorList>
            <person name="Leroy T."/>
            <person name="Anselmetti Y."/>
            <person name="Tilak M.-K."/>
            <person name="Nabholz B."/>
        </authorList>
    </citation>
    <scope>NUCLEOTIDE SEQUENCE</scope>
    <source>
        <strain evidence="9">HGM_15179</strain>
        <tissue evidence="9">Muscle</tissue>
    </source>
</reference>
<protein>
    <recommendedName>
        <fullName evidence="8">Pseudouridine synthase RsuA/RluA-like domain-containing protein</fullName>
    </recommendedName>
</protein>
<evidence type="ECO:0000313" key="10">
    <source>
        <dbReference type="Proteomes" id="UP000796761"/>
    </source>
</evidence>
<evidence type="ECO:0000256" key="6">
    <source>
        <dbReference type="ARBA" id="ARBA00023180"/>
    </source>
</evidence>
<dbReference type="GO" id="GO:0003723">
    <property type="term" value="F:RNA binding"/>
    <property type="evidence" value="ECO:0007669"/>
    <property type="project" value="InterPro"/>
</dbReference>
<keyword evidence="10" id="KW-1185">Reference proteome</keyword>
<feature type="compositionally biased region" description="Low complexity" evidence="7">
    <location>
        <begin position="876"/>
        <end position="892"/>
    </location>
</feature>
<dbReference type="InterPro" id="IPR020103">
    <property type="entry name" value="PsdUridine_synth_cat_dom_sf"/>
</dbReference>
<feature type="compositionally biased region" description="Low complexity" evidence="7">
    <location>
        <begin position="711"/>
        <end position="725"/>
    </location>
</feature>
<feature type="compositionally biased region" description="Pro residues" evidence="7">
    <location>
        <begin position="1080"/>
        <end position="1104"/>
    </location>
</feature>
<evidence type="ECO:0000256" key="5">
    <source>
        <dbReference type="ARBA" id="ARBA00023136"/>
    </source>
</evidence>
<evidence type="ECO:0000256" key="4">
    <source>
        <dbReference type="ARBA" id="ARBA00022889"/>
    </source>
</evidence>
<feature type="region of interest" description="Disordered" evidence="7">
    <location>
        <begin position="255"/>
        <end position="287"/>
    </location>
</feature>
<evidence type="ECO:0000256" key="3">
    <source>
        <dbReference type="ARBA" id="ARBA00022729"/>
    </source>
</evidence>
<feature type="compositionally biased region" description="Basic and acidic residues" evidence="7">
    <location>
        <begin position="276"/>
        <end position="287"/>
    </location>
</feature>
<dbReference type="CDD" id="cd02869">
    <property type="entry name" value="PseudoU_synth_RluA_like"/>
    <property type="match status" value="1"/>
</dbReference>
<dbReference type="GO" id="GO:0001522">
    <property type="term" value="P:pseudouridine synthesis"/>
    <property type="evidence" value="ECO:0007669"/>
    <property type="project" value="InterPro"/>
</dbReference>
<dbReference type="InterPro" id="IPR010335">
    <property type="entry name" value="Mesothelin"/>
</dbReference>
<feature type="compositionally biased region" description="Polar residues" evidence="7">
    <location>
        <begin position="950"/>
        <end position="963"/>
    </location>
</feature>
<keyword evidence="4" id="KW-0130">Cell adhesion</keyword>
<evidence type="ECO:0000256" key="2">
    <source>
        <dbReference type="ARBA" id="ARBA00011016"/>
    </source>
</evidence>
<feature type="compositionally biased region" description="Low complexity" evidence="7">
    <location>
        <begin position="964"/>
        <end position="1031"/>
    </location>
</feature>
<name>A0A8K1LJ98_9PASS</name>
<feature type="compositionally biased region" description="Acidic residues" evidence="7">
    <location>
        <begin position="260"/>
        <end position="275"/>
    </location>
</feature>
<feature type="compositionally biased region" description="Low complexity" evidence="7">
    <location>
        <begin position="1053"/>
        <end position="1079"/>
    </location>
</feature>
<keyword evidence="5" id="KW-0472">Membrane</keyword>
<dbReference type="GO" id="GO:0009982">
    <property type="term" value="F:pseudouridine synthase activity"/>
    <property type="evidence" value="ECO:0007669"/>
    <property type="project" value="InterPro"/>
</dbReference>
<dbReference type="Pfam" id="PF06060">
    <property type="entry name" value="Mesothelin"/>
    <property type="match status" value="1"/>
</dbReference>
<feature type="region of interest" description="Disordered" evidence="7">
    <location>
        <begin position="859"/>
        <end position="1166"/>
    </location>
</feature>
<comment type="subcellular location">
    <subcellularLocation>
        <location evidence="1">Membrane</location>
    </subcellularLocation>
</comment>
<evidence type="ECO:0000256" key="7">
    <source>
        <dbReference type="SAM" id="MobiDB-lite"/>
    </source>
</evidence>
<feature type="compositionally biased region" description="Polar residues" evidence="7">
    <location>
        <begin position="1032"/>
        <end position="1052"/>
    </location>
</feature>
<dbReference type="GO" id="GO:0016020">
    <property type="term" value="C:membrane"/>
    <property type="evidence" value="ECO:0007669"/>
    <property type="project" value="UniProtKB-SubCell"/>
</dbReference>
<dbReference type="GO" id="GO:0009986">
    <property type="term" value="C:cell surface"/>
    <property type="evidence" value="ECO:0007669"/>
    <property type="project" value="TreeGrafter"/>
</dbReference>
<dbReference type="SUPFAM" id="SSF55120">
    <property type="entry name" value="Pseudouridine synthase"/>
    <property type="match status" value="1"/>
</dbReference>
<feature type="compositionally biased region" description="Low complexity" evidence="7">
    <location>
        <begin position="922"/>
        <end position="949"/>
    </location>
</feature>
<dbReference type="AlphaFoldDB" id="A0A8K1LJ98"/>
<feature type="compositionally biased region" description="Pro residues" evidence="7">
    <location>
        <begin position="893"/>
        <end position="906"/>
    </location>
</feature>
<dbReference type="OrthoDB" id="418349at2759"/>
<proteinExistence type="inferred from homology"/>
<keyword evidence="3" id="KW-0732">Signal</keyword>
<dbReference type="PANTHER" id="PTHR23412:SF15">
    <property type="entry name" value="MESOTHELIN-LIKE PROTEIN"/>
    <property type="match status" value="1"/>
</dbReference>
<comment type="caution">
    <text evidence="9">The sequence shown here is derived from an EMBL/GenBank/DDBJ whole genome shotgun (WGS) entry which is preliminary data.</text>
</comment>
<dbReference type="Proteomes" id="UP000796761">
    <property type="component" value="Unassembled WGS sequence"/>
</dbReference>
<keyword evidence="6" id="KW-0325">Glycoprotein</keyword>
<evidence type="ECO:0000259" key="8">
    <source>
        <dbReference type="Pfam" id="PF00849"/>
    </source>
</evidence>
<dbReference type="InterPro" id="IPR006145">
    <property type="entry name" value="PsdUridine_synth_RsuA/RluA"/>
</dbReference>
<feature type="region of interest" description="Disordered" evidence="7">
    <location>
        <begin position="706"/>
        <end position="725"/>
    </location>
</feature>
<evidence type="ECO:0000313" key="9">
    <source>
        <dbReference type="EMBL" id="TRZ15917.1"/>
    </source>
</evidence>